<gene>
    <name evidence="3" type="ORF">FJV41_15980</name>
</gene>
<name>A0A540X1A3_9BACT</name>
<protein>
    <recommendedName>
        <fullName evidence="5">Lipoprotein</fullName>
    </recommendedName>
</protein>
<keyword evidence="2" id="KW-0732">Signal</keyword>
<reference evidence="3 4" key="1">
    <citation type="submission" date="2019-06" db="EMBL/GenBank/DDBJ databases">
        <authorList>
            <person name="Livingstone P."/>
            <person name="Whitworth D."/>
        </authorList>
    </citation>
    <scope>NUCLEOTIDE SEQUENCE [LARGE SCALE GENOMIC DNA]</scope>
    <source>
        <strain evidence="3 4">AM401</strain>
    </source>
</reference>
<keyword evidence="4" id="KW-1185">Reference proteome</keyword>
<feature type="region of interest" description="Disordered" evidence="1">
    <location>
        <begin position="92"/>
        <end position="112"/>
    </location>
</feature>
<evidence type="ECO:0000313" key="4">
    <source>
        <dbReference type="Proteomes" id="UP000315369"/>
    </source>
</evidence>
<sequence>MRHAALALFLCVLSLPALAEERKGRARVSANGLYSVRMVDAGPGKCRLEVTKESGPVWQLEQCLGTVDDYYFVSNDGERVWVVWPLVEKGKTKPEPAPKRGKARKPKGPPGWATNVLVAGQYGRDGQRVLERRLTDLVPARQLTEVRQMTHHLKWLEGTLGIPGKGPRLTDAGVVEFEPVGGSTQQLHF</sequence>
<feature type="chain" id="PRO_5022073373" description="Lipoprotein" evidence="2">
    <location>
        <begin position="20"/>
        <end position="189"/>
    </location>
</feature>
<evidence type="ECO:0000256" key="1">
    <source>
        <dbReference type="SAM" id="MobiDB-lite"/>
    </source>
</evidence>
<comment type="caution">
    <text evidence="3">The sequence shown here is derived from an EMBL/GenBank/DDBJ whole genome shotgun (WGS) entry which is preliminary data.</text>
</comment>
<evidence type="ECO:0008006" key="5">
    <source>
        <dbReference type="Google" id="ProtNLM"/>
    </source>
</evidence>
<dbReference type="EMBL" id="VIFM01000054">
    <property type="protein sequence ID" value="TQF14983.1"/>
    <property type="molecule type" value="Genomic_DNA"/>
</dbReference>
<feature type="signal peptide" evidence="2">
    <location>
        <begin position="1"/>
        <end position="19"/>
    </location>
</feature>
<evidence type="ECO:0000256" key="2">
    <source>
        <dbReference type="SAM" id="SignalP"/>
    </source>
</evidence>
<accession>A0A540X1A3</accession>
<evidence type="ECO:0000313" key="3">
    <source>
        <dbReference type="EMBL" id="TQF14983.1"/>
    </source>
</evidence>
<dbReference type="AlphaFoldDB" id="A0A540X1A3"/>
<dbReference type="OrthoDB" id="5381540at2"/>
<dbReference type="RefSeq" id="WP_141643350.1">
    <property type="nucleotide sequence ID" value="NZ_VIFM01000054.1"/>
</dbReference>
<organism evidence="3 4">
    <name type="scientific">Myxococcus llanfairpwllgwyngyllgogerychwyrndrobwllllantysiliogogogochensis</name>
    <dbReference type="NCBI Taxonomy" id="2590453"/>
    <lineage>
        <taxon>Bacteria</taxon>
        <taxon>Pseudomonadati</taxon>
        <taxon>Myxococcota</taxon>
        <taxon>Myxococcia</taxon>
        <taxon>Myxococcales</taxon>
        <taxon>Cystobacterineae</taxon>
        <taxon>Myxococcaceae</taxon>
        <taxon>Myxococcus</taxon>
    </lineage>
</organism>
<proteinExistence type="predicted"/>
<dbReference type="Proteomes" id="UP000315369">
    <property type="component" value="Unassembled WGS sequence"/>
</dbReference>